<dbReference type="CDD" id="cd11693">
    <property type="entry name" value="HRI1_C_like"/>
    <property type="match status" value="1"/>
</dbReference>
<reference evidence="1" key="1">
    <citation type="submission" date="2023-03" db="EMBL/GenBank/DDBJ databases">
        <title>Complete genome of Cladonia borealis.</title>
        <authorList>
            <person name="Park H."/>
        </authorList>
    </citation>
    <scope>NUCLEOTIDE SEQUENCE</scope>
    <source>
        <strain evidence="1">ANT050790</strain>
    </source>
</reference>
<dbReference type="Proteomes" id="UP001166286">
    <property type="component" value="Unassembled WGS sequence"/>
</dbReference>
<protein>
    <recommendedName>
        <fullName evidence="3">Protein HRI1</fullName>
    </recommendedName>
</protein>
<accession>A0AA39QV95</accession>
<dbReference type="AlphaFoldDB" id="A0AA39QV95"/>
<keyword evidence="2" id="KW-1185">Reference proteome</keyword>
<dbReference type="Pfam" id="PF16815">
    <property type="entry name" value="HRI1"/>
    <property type="match status" value="1"/>
</dbReference>
<evidence type="ECO:0000313" key="2">
    <source>
        <dbReference type="Proteomes" id="UP001166286"/>
    </source>
</evidence>
<dbReference type="InterPro" id="IPR043047">
    <property type="entry name" value="Hri1_N_sf"/>
</dbReference>
<sequence length="267" mass="30169">MGIPTITERKHYRLVPGEPEEPTSTIVLTSKDSYFVDVRIYKDKHEEEIGKETNTKECIDWAFAGRSHTTPHGARKDGMIQLSHTVWEHWIDSKSNNPGPDEGDMLVQEDGDVLERGMQKHPVTGADTEYEELWHDLEVDAFGKKQNRSSLVLKAEQPESDIRGVAIKIGGWCQGILKAGDALTIERWEWKASGPNNGETSVEGGEQAARTSNGWVRTFRYGEGSLPCEEMCDRTTGKFGLNAVIKRQLDAGLESEIEWKVIEEYYW</sequence>
<dbReference type="EMBL" id="JAFEKC020000020">
    <property type="protein sequence ID" value="KAK0508549.1"/>
    <property type="molecule type" value="Genomic_DNA"/>
</dbReference>
<organism evidence="1 2">
    <name type="scientific">Cladonia borealis</name>
    <dbReference type="NCBI Taxonomy" id="184061"/>
    <lineage>
        <taxon>Eukaryota</taxon>
        <taxon>Fungi</taxon>
        <taxon>Dikarya</taxon>
        <taxon>Ascomycota</taxon>
        <taxon>Pezizomycotina</taxon>
        <taxon>Lecanoromycetes</taxon>
        <taxon>OSLEUM clade</taxon>
        <taxon>Lecanoromycetidae</taxon>
        <taxon>Lecanorales</taxon>
        <taxon>Lecanorineae</taxon>
        <taxon>Cladoniaceae</taxon>
        <taxon>Cladonia</taxon>
    </lineage>
</organism>
<evidence type="ECO:0000313" key="1">
    <source>
        <dbReference type="EMBL" id="KAK0508549.1"/>
    </source>
</evidence>
<comment type="caution">
    <text evidence="1">The sequence shown here is derived from an EMBL/GenBank/DDBJ whole genome shotgun (WGS) entry which is preliminary data.</text>
</comment>
<name>A0AA39QV95_9LECA</name>
<dbReference type="Gene3D" id="2.40.128.320">
    <property type="entry name" value="Protein HRI1, N-terminal domain"/>
    <property type="match status" value="1"/>
</dbReference>
<proteinExistence type="predicted"/>
<gene>
    <name evidence="1" type="ORF">JMJ35_008825</name>
</gene>
<evidence type="ECO:0008006" key="3">
    <source>
        <dbReference type="Google" id="ProtNLM"/>
    </source>
</evidence>
<dbReference type="InterPro" id="IPR031818">
    <property type="entry name" value="Hri1"/>
</dbReference>